<reference evidence="1" key="1">
    <citation type="submission" date="2014-09" db="EMBL/GenBank/DDBJ databases">
        <authorList>
            <person name="Magalhaes I.L.F."/>
            <person name="Oliveira U."/>
            <person name="Santos F.R."/>
            <person name="Vidigal T.H.D.A."/>
            <person name="Brescovit A.D."/>
            <person name="Santos A.J."/>
        </authorList>
    </citation>
    <scope>NUCLEOTIDE SEQUENCE</scope>
    <source>
        <tissue evidence="1">Shoot tissue taken approximately 20 cm above the soil surface</tissue>
    </source>
</reference>
<evidence type="ECO:0000313" key="1">
    <source>
        <dbReference type="EMBL" id="JAD41617.1"/>
    </source>
</evidence>
<accession>A0A0A9A3M0</accession>
<name>A0A0A9A3M0_ARUDO</name>
<reference evidence="1" key="2">
    <citation type="journal article" date="2015" name="Data Brief">
        <title>Shoot transcriptome of the giant reed, Arundo donax.</title>
        <authorList>
            <person name="Barrero R.A."/>
            <person name="Guerrero F.D."/>
            <person name="Moolhuijzen P."/>
            <person name="Goolsby J.A."/>
            <person name="Tidwell J."/>
            <person name="Bellgard S.E."/>
            <person name="Bellgard M.I."/>
        </authorList>
    </citation>
    <scope>NUCLEOTIDE SEQUENCE</scope>
    <source>
        <tissue evidence="1">Shoot tissue taken approximately 20 cm above the soil surface</tissue>
    </source>
</reference>
<dbReference type="AlphaFoldDB" id="A0A0A9A3M0"/>
<protein>
    <submittedName>
        <fullName evidence="1">Uncharacterized protein</fullName>
    </submittedName>
</protein>
<proteinExistence type="predicted"/>
<dbReference type="EMBL" id="GBRH01256278">
    <property type="protein sequence ID" value="JAD41617.1"/>
    <property type="molecule type" value="Transcribed_RNA"/>
</dbReference>
<organism evidence="1">
    <name type="scientific">Arundo donax</name>
    <name type="common">Giant reed</name>
    <name type="synonym">Donax arundinaceus</name>
    <dbReference type="NCBI Taxonomy" id="35708"/>
    <lineage>
        <taxon>Eukaryota</taxon>
        <taxon>Viridiplantae</taxon>
        <taxon>Streptophyta</taxon>
        <taxon>Embryophyta</taxon>
        <taxon>Tracheophyta</taxon>
        <taxon>Spermatophyta</taxon>
        <taxon>Magnoliopsida</taxon>
        <taxon>Liliopsida</taxon>
        <taxon>Poales</taxon>
        <taxon>Poaceae</taxon>
        <taxon>PACMAD clade</taxon>
        <taxon>Arundinoideae</taxon>
        <taxon>Arundineae</taxon>
        <taxon>Arundo</taxon>
    </lineage>
</organism>
<sequence length="46" mass="5060">MTIALLKSSLLVTFCMKSSCSERNLLLMAGTHVPHNDGWITLCIPI</sequence>